<evidence type="ECO:0000256" key="1">
    <source>
        <dbReference type="ARBA" id="ARBA00023015"/>
    </source>
</evidence>
<feature type="domain" description="HTH arsR-type" evidence="4">
    <location>
        <begin position="3"/>
        <end position="97"/>
    </location>
</feature>
<reference evidence="5 6" key="1">
    <citation type="submission" date="2016-10" db="EMBL/GenBank/DDBJ databases">
        <authorList>
            <person name="de Groot N.N."/>
        </authorList>
    </citation>
    <scope>NUCLEOTIDE SEQUENCE [LARGE SCALE GENOMIC DNA]</scope>
    <source>
        <strain evidence="5 6">SLAS-1</strain>
    </source>
</reference>
<sequence>MANRGEDDMNLLPALKALADENRLKIIVLLRRENYCVNALAHRLELSEAAISQHLKVLREADLVVGEKISYWVHYHVKEQNLKKIGLMLENLEDHIDVPPECQEDHERDCCN</sequence>
<dbReference type="RefSeq" id="WP_234985497.1">
    <property type="nucleotide sequence ID" value="NZ_FNGO01000005.1"/>
</dbReference>
<dbReference type="Pfam" id="PF01022">
    <property type="entry name" value="HTH_5"/>
    <property type="match status" value="1"/>
</dbReference>
<protein>
    <submittedName>
        <fullName evidence="5">Regulatory protein, arsR family</fullName>
    </submittedName>
</protein>
<dbReference type="SUPFAM" id="SSF46785">
    <property type="entry name" value="Winged helix' DNA-binding domain"/>
    <property type="match status" value="1"/>
</dbReference>
<dbReference type="Proteomes" id="UP000199476">
    <property type="component" value="Unassembled WGS sequence"/>
</dbReference>
<keyword evidence="1" id="KW-0805">Transcription regulation</keyword>
<dbReference type="InterPro" id="IPR051081">
    <property type="entry name" value="HTH_MetalResp_TranReg"/>
</dbReference>
<dbReference type="InterPro" id="IPR036390">
    <property type="entry name" value="WH_DNA-bd_sf"/>
</dbReference>
<dbReference type="STRING" id="321763.SAMN04488692_105131"/>
<name>A0A1G9KYK5_9FIRM</name>
<accession>A0A1G9KYK5</accession>
<dbReference type="NCBIfam" id="NF033788">
    <property type="entry name" value="HTH_metalloreg"/>
    <property type="match status" value="1"/>
</dbReference>
<dbReference type="EMBL" id="FNGO01000005">
    <property type="protein sequence ID" value="SDL54811.1"/>
    <property type="molecule type" value="Genomic_DNA"/>
</dbReference>
<dbReference type="Gene3D" id="1.10.10.10">
    <property type="entry name" value="Winged helix-like DNA-binding domain superfamily/Winged helix DNA-binding domain"/>
    <property type="match status" value="1"/>
</dbReference>
<dbReference type="PANTHER" id="PTHR33154">
    <property type="entry name" value="TRANSCRIPTIONAL REGULATOR, ARSR FAMILY"/>
    <property type="match status" value="1"/>
</dbReference>
<evidence type="ECO:0000256" key="3">
    <source>
        <dbReference type="ARBA" id="ARBA00023163"/>
    </source>
</evidence>
<gene>
    <name evidence="5" type="ORF">SAMN04488692_105131</name>
</gene>
<dbReference type="InterPro" id="IPR036388">
    <property type="entry name" value="WH-like_DNA-bd_sf"/>
</dbReference>
<dbReference type="SMART" id="SM00418">
    <property type="entry name" value="HTH_ARSR"/>
    <property type="match status" value="1"/>
</dbReference>
<dbReference type="InterPro" id="IPR011991">
    <property type="entry name" value="ArsR-like_HTH"/>
</dbReference>
<proteinExistence type="predicted"/>
<evidence type="ECO:0000259" key="4">
    <source>
        <dbReference type="PROSITE" id="PS50987"/>
    </source>
</evidence>
<keyword evidence="2" id="KW-0238">DNA-binding</keyword>
<evidence type="ECO:0000256" key="2">
    <source>
        <dbReference type="ARBA" id="ARBA00023125"/>
    </source>
</evidence>
<evidence type="ECO:0000313" key="6">
    <source>
        <dbReference type="Proteomes" id="UP000199476"/>
    </source>
</evidence>
<dbReference type="CDD" id="cd00090">
    <property type="entry name" value="HTH_ARSR"/>
    <property type="match status" value="1"/>
</dbReference>
<dbReference type="InterPro" id="IPR001845">
    <property type="entry name" value="HTH_ArsR_DNA-bd_dom"/>
</dbReference>
<organism evidence="5 6">
    <name type="scientific">Halarsenatibacter silvermanii</name>
    <dbReference type="NCBI Taxonomy" id="321763"/>
    <lineage>
        <taxon>Bacteria</taxon>
        <taxon>Bacillati</taxon>
        <taxon>Bacillota</taxon>
        <taxon>Clostridia</taxon>
        <taxon>Halanaerobiales</taxon>
        <taxon>Halarsenatibacteraceae</taxon>
        <taxon>Halarsenatibacter</taxon>
    </lineage>
</organism>
<evidence type="ECO:0000313" key="5">
    <source>
        <dbReference type="EMBL" id="SDL54811.1"/>
    </source>
</evidence>
<dbReference type="AlphaFoldDB" id="A0A1G9KYK5"/>
<keyword evidence="6" id="KW-1185">Reference proteome</keyword>
<dbReference type="GO" id="GO:0003700">
    <property type="term" value="F:DNA-binding transcription factor activity"/>
    <property type="evidence" value="ECO:0007669"/>
    <property type="project" value="InterPro"/>
</dbReference>
<dbReference type="PRINTS" id="PR00778">
    <property type="entry name" value="HTHARSR"/>
</dbReference>
<keyword evidence="3" id="KW-0804">Transcription</keyword>
<dbReference type="PROSITE" id="PS50987">
    <property type="entry name" value="HTH_ARSR_2"/>
    <property type="match status" value="1"/>
</dbReference>
<dbReference type="PANTHER" id="PTHR33154:SF33">
    <property type="entry name" value="TRANSCRIPTIONAL REPRESSOR SDPR"/>
    <property type="match status" value="1"/>
</dbReference>
<dbReference type="GO" id="GO:0003677">
    <property type="term" value="F:DNA binding"/>
    <property type="evidence" value="ECO:0007669"/>
    <property type="project" value="UniProtKB-KW"/>
</dbReference>